<keyword evidence="1" id="KW-0732">Signal</keyword>
<dbReference type="AlphaFoldDB" id="A0ABD6EPA9"/>
<evidence type="ECO:0000313" key="3">
    <source>
        <dbReference type="Proteomes" id="UP001608902"/>
    </source>
</evidence>
<dbReference type="Proteomes" id="UP001608902">
    <property type="component" value="Unassembled WGS sequence"/>
</dbReference>
<name>A0ABD6EPA9_9BILA</name>
<keyword evidence="3" id="KW-1185">Reference proteome</keyword>
<proteinExistence type="predicted"/>
<evidence type="ECO:0000313" key="2">
    <source>
        <dbReference type="EMBL" id="MFH4979144.1"/>
    </source>
</evidence>
<sequence length="77" mass="8412">MALFTTVALIASLLLLAESTARSDITTNAKPIDNRNSISRRLAELKELFGISELAVGDMIQSLQEPTDSQGISLFFR</sequence>
<organism evidence="2 3">
    <name type="scientific">Gnathostoma spinigerum</name>
    <dbReference type="NCBI Taxonomy" id="75299"/>
    <lineage>
        <taxon>Eukaryota</taxon>
        <taxon>Metazoa</taxon>
        <taxon>Ecdysozoa</taxon>
        <taxon>Nematoda</taxon>
        <taxon>Chromadorea</taxon>
        <taxon>Rhabditida</taxon>
        <taxon>Spirurina</taxon>
        <taxon>Gnathostomatomorpha</taxon>
        <taxon>Gnathostomatoidea</taxon>
        <taxon>Gnathostomatidae</taxon>
        <taxon>Gnathostoma</taxon>
    </lineage>
</organism>
<comment type="caution">
    <text evidence="2">The sequence shown here is derived from an EMBL/GenBank/DDBJ whole genome shotgun (WGS) entry which is preliminary data.</text>
</comment>
<dbReference type="EMBL" id="JBGFUD010003896">
    <property type="protein sequence ID" value="MFH4979144.1"/>
    <property type="molecule type" value="Genomic_DNA"/>
</dbReference>
<gene>
    <name evidence="2" type="ORF">AB6A40_005853</name>
</gene>
<evidence type="ECO:0000256" key="1">
    <source>
        <dbReference type="SAM" id="SignalP"/>
    </source>
</evidence>
<evidence type="ECO:0008006" key="4">
    <source>
        <dbReference type="Google" id="ProtNLM"/>
    </source>
</evidence>
<accession>A0ABD6EPA9</accession>
<reference evidence="2 3" key="1">
    <citation type="submission" date="2024-08" db="EMBL/GenBank/DDBJ databases">
        <title>Gnathostoma spinigerum genome.</title>
        <authorList>
            <person name="Gonzalez-Bertolin B."/>
            <person name="Monzon S."/>
            <person name="Zaballos A."/>
            <person name="Jimenez P."/>
            <person name="Dekumyoy P."/>
            <person name="Varona S."/>
            <person name="Cuesta I."/>
            <person name="Sumanam S."/>
            <person name="Adisakwattana P."/>
            <person name="Gasser R.B."/>
            <person name="Hernandez-Gonzalez A."/>
            <person name="Young N.D."/>
            <person name="Perteguer M.J."/>
        </authorList>
    </citation>
    <scope>NUCLEOTIDE SEQUENCE [LARGE SCALE GENOMIC DNA]</scope>
    <source>
        <strain evidence="2">AL3</strain>
        <tissue evidence="2">Liver</tissue>
    </source>
</reference>
<protein>
    <recommendedName>
        <fullName evidence="4">RxLR effector protein</fullName>
    </recommendedName>
</protein>
<feature type="chain" id="PRO_5044893729" description="RxLR effector protein" evidence="1">
    <location>
        <begin position="24"/>
        <end position="77"/>
    </location>
</feature>
<feature type="signal peptide" evidence="1">
    <location>
        <begin position="1"/>
        <end position="23"/>
    </location>
</feature>